<dbReference type="Proteomes" id="UP001152531">
    <property type="component" value="Unassembled WGS sequence"/>
</dbReference>
<comment type="caution">
    <text evidence="1">The sequence shown here is derived from an EMBL/GenBank/DDBJ whole genome shotgun (WGS) entry which is preliminary data.</text>
</comment>
<name>A0ACA9YDA5_9ASCO</name>
<proteinExistence type="predicted"/>
<sequence length="864" mass="99422">MTSVASLLTNYDLQQGVSSPGTDKSEKLKKSACTFCKKRKIKCDRAYPCSSCLKYKNSTCEYVAGTNKRISKKRILENEVDMLKSKISKLEKKDDPVMKNGSYSSEFVENNSPYGLRHISNGFPTGMYGDTSSEESSSTFEFQSMELNFLMHDSADEEFDIFKDQETSTYLSVNPSRAYGPLSWRGMCNLDPALKLHWDYYTQAITKMLNNKSASYIKKLDDDLATFRKCIYKNVNVTECFRDRVNFVSFFRGANTNEDNAAFMDEIKCILPPRKVLWALIDVFISCFTFSHQIIHEEDFRRDMSELLGGSYRDFSSPDLNFKSIADTANAGILLICLRFGYLTLQPVISKSKELSPSHILYVDSDVKEYLLAHPIEVNFIEYSESCLSRFNLLDPCCFEGFFLLVFSYLYKCFGPEHGIEPNNVEVGNMRAFILQVAYSMGLNRNPTTKHGIITPFDRLGRHIWSQLVFDDICTSLGTGHTLIHNAYPYDEADFKFDPSLFPITTDNMSSVELKRLKEAQVFMMFNQLNKKVQDITKDFLMKLTDPTRSLTAKQVFKFLENLEIELIKSNGILDYATSNFKKVADLSEDFFRSFVLKVEILFKFSTVPYYFKLFNMFEKKGEYDLACYCLKKIISNQLINYDLFHEVANNDEILSILLIPQALGILHRNLLVNLSINVRLQIINERDDLVKILFSNISKNTQLHFGFIEKLSDKYYYAWYIKMIVVCGFATSERTIKEVRGQELNFSLDFPMFKDANYLQKVNELYENSNNDHMRLFSRFKPTDEMSSKTSTETISTAASPNSCQFPDSSTSSHPSSTFPDNEPNSQNEFSDVWSYLNEIGSDFVDYKVADELLREINLDPNL</sequence>
<keyword evidence="2" id="KW-1185">Reference proteome</keyword>
<evidence type="ECO:0000313" key="2">
    <source>
        <dbReference type="Proteomes" id="UP001152531"/>
    </source>
</evidence>
<dbReference type="EMBL" id="CALSDN010000010">
    <property type="protein sequence ID" value="CAH6722574.1"/>
    <property type="molecule type" value="Genomic_DNA"/>
</dbReference>
<gene>
    <name evidence="1" type="ORF">CLIB1444_10S01530</name>
</gene>
<protein>
    <submittedName>
        <fullName evidence="1">Uncharacterized protein</fullName>
    </submittedName>
</protein>
<evidence type="ECO:0000313" key="1">
    <source>
        <dbReference type="EMBL" id="CAH6722574.1"/>
    </source>
</evidence>
<reference evidence="1" key="1">
    <citation type="submission" date="2022-06" db="EMBL/GenBank/DDBJ databases">
        <authorList>
            <person name="Legras J.-L."/>
            <person name="Devillers H."/>
            <person name="Grondin C."/>
        </authorList>
    </citation>
    <scope>NUCLEOTIDE SEQUENCE</scope>
    <source>
        <strain evidence="1">CLIB 1444</strain>
    </source>
</reference>
<organism evidence="1 2">
    <name type="scientific">[Candida] jaroonii</name>
    <dbReference type="NCBI Taxonomy" id="467808"/>
    <lineage>
        <taxon>Eukaryota</taxon>
        <taxon>Fungi</taxon>
        <taxon>Dikarya</taxon>
        <taxon>Ascomycota</taxon>
        <taxon>Saccharomycotina</taxon>
        <taxon>Pichiomycetes</taxon>
        <taxon>Debaryomycetaceae</taxon>
        <taxon>Yamadazyma</taxon>
    </lineage>
</organism>
<accession>A0ACA9YDA5</accession>